<dbReference type="AlphaFoldDB" id="A0A6N6N2S6"/>
<comment type="caution">
    <text evidence="1">The sequence shown here is derived from an EMBL/GenBank/DDBJ whole genome shotgun (WGS) entry which is preliminary data.</text>
</comment>
<accession>A0A6N6N2S6</accession>
<dbReference type="OrthoDB" id="5458724at2"/>
<organism evidence="1 2">
    <name type="scientific">Pseudodesulfovibrio senegalensis</name>
    <dbReference type="NCBI Taxonomy" id="1721087"/>
    <lineage>
        <taxon>Bacteria</taxon>
        <taxon>Pseudomonadati</taxon>
        <taxon>Thermodesulfobacteriota</taxon>
        <taxon>Desulfovibrionia</taxon>
        <taxon>Desulfovibrionales</taxon>
        <taxon>Desulfovibrionaceae</taxon>
    </lineage>
</organism>
<proteinExistence type="predicted"/>
<evidence type="ECO:0000313" key="1">
    <source>
        <dbReference type="EMBL" id="KAB1442251.1"/>
    </source>
</evidence>
<reference evidence="1 2" key="1">
    <citation type="journal article" date="2017" name="Int. J. Syst. Evol. Microbiol.">
        <title>Desulfovibrio senegalensis sp. nov., a mesophilic sulfate reducer isolated from marine sediment.</title>
        <authorList>
            <person name="Thioye A."/>
            <person name="Gam Z.B.A."/>
            <person name="Mbengue M."/>
            <person name="Cayol J.L."/>
            <person name="Joseph-Bartoli M."/>
            <person name="Toure-Kane C."/>
            <person name="Labat M."/>
        </authorList>
    </citation>
    <scope>NUCLEOTIDE SEQUENCE [LARGE SCALE GENOMIC DNA]</scope>
    <source>
        <strain evidence="1 2">DSM 101509</strain>
    </source>
</reference>
<evidence type="ECO:0000313" key="2">
    <source>
        <dbReference type="Proteomes" id="UP000438699"/>
    </source>
</evidence>
<protein>
    <submittedName>
        <fullName evidence="1">Uncharacterized protein</fullName>
    </submittedName>
</protein>
<keyword evidence="2" id="KW-1185">Reference proteome</keyword>
<sequence>MEDLRNVIDLKHVTCGLVPAIVTELEKRTEDEVCVFVRQGIRDELWNSFGSGGEWEIEMKDGMFHDEIVFRRVRSTQLDPLNLMDF</sequence>
<gene>
    <name evidence="1" type="ORF">F8A88_07280</name>
</gene>
<name>A0A6N6N2S6_9BACT</name>
<dbReference type="Proteomes" id="UP000438699">
    <property type="component" value="Unassembled WGS sequence"/>
</dbReference>
<dbReference type="RefSeq" id="WP_151150472.1">
    <property type="nucleotide sequence ID" value="NZ_WAIE01000002.1"/>
</dbReference>
<dbReference type="EMBL" id="WAIE01000002">
    <property type="protein sequence ID" value="KAB1442251.1"/>
    <property type="molecule type" value="Genomic_DNA"/>
</dbReference>